<evidence type="ECO:0000313" key="1">
    <source>
        <dbReference type="EMBL" id="GHO50846.1"/>
    </source>
</evidence>
<proteinExistence type="predicted"/>
<comment type="caution">
    <text evidence="1">The sequence shown here is derived from an EMBL/GenBank/DDBJ whole genome shotgun (WGS) entry which is preliminary data.</text>
</comment>
<sequence>MAQTLLPEGEDGIVARFQMGMHPLGLPGVHYKGQFQQKCGGYGQWVLVCGRLQPGASRIPFLLCMALWV</sequence>
<evidence type="ECO:0000313" key="2">
    <source>
        <dbReference type="Proteomes" id="UP000612362"/>
    </source>
</evidence>
<gene>
    <name evidence="1" type="ORF">KSX_90090</name>
</gene>
<keyword evidence="2" id="KW-1185">Reference proteome</keyword>
<dbReference type="AlphaFoldDB" id="A0A8J3MYC9"/>
<organism evidence="1 2">
    <name type="scientific">Ktedonospora formicarum</name>
    <dbReference type="NCBI Taxonomy" id="2778364"/>
    <lineage>
        <taxon>Bacteria</taxon>
        <taxon>Bacillati</taxon>
        <taxon>Chloroflexota</taxon>
        <taxon>Ktedonobacteria</taxon>
        <taxon>Ktedonobacterales</taxon>
        <taxon>Ktedonobacteraceae</taxon>
        <taxon>Ktedonospora</taxon>
    </lineage>
</organism>
<dbReference type="Proteomes" id="UP000612362">
    <property type="component" value="Unassembled WGS sequence"/>
</dbReference>
<name>A0A8J3MYC9_9CHLR</name>
<accession>A0A8J3MYC9</accession>
<dbReference type="EMBL" id="BNJF01000009">
    <property type="protein sequence ID" value="GHO50846.1"/>
    <property type="molecule type" value="Genomic_DNA"/>
</dbReference>
<reference evidence="1" key="1">
    <citation type="submission" date="2020-10" db="EMBL/GenBank/DDBJ databases">
        <title>Taxonomic study of unclassified bacteria belonging to the class Ktedonobacteria.</title>
        <authorList>
            <person name="Yabe S."/>
            <person name="Wang C.M."/>
            <person name="Zheng Y."/>
            <person name="Sakai Y."/>
            <person name="Cavaletti L."/>
            <person name="Monciardini P."/>
            <person name="Donadio S."/>
        </authorList>
    </citation>
    <scope>NUCLEOTIDE SEQUENCE</scope>
    <source>
        <strain evidence="1">SOSP1-1</strain>
    </source>
</reference>
<protein>
    <submittedName>
        <fullName evidence="1">Uncharacterized protein</fullName>
    </submittedName>
</protein>